<dbReference type="EMBL" id="JABBXF010000046">
    <property type="protein sequence ID" value="NVK80001.1"/>
    <property type="molecule type" value="Genomic_DNA"/>
</dbReference>
<protein>
    <submittedName>
        <fullName evidence="1">Uncharacterized protein</fullName>
    </submittedName>
</protein>
<dbReference type="RefSeq" id="WP_171083489.1">
    <property type="nucleotide sequence ID" value="NZ_BNBU01000008.1"/>
</dbReference>
<evidence type="ECO:0000313" key="2">
    <source>
        <dbReference type="Proteomes" id="UP000587462"/>
    </source>
</evidence>
<name>A0A7Y7B6L9_STRMO</name>
<accession>A0A7Y7B6L9</accession>
<comment type="caution">
    <text evidence="1">The sequence shown here is derived from an EMBL/GenBank/DDBJ whole genome shotgun (WGS) entry which is preliminary data.</text>
</comment>
<organism evidence="1 2">
    <name type="scientific">Streptomyces morookaense</name>
    <name type="common">Streptoverticillium morookaense</name>
    <dbReference type="NCBI Taxonomy" id="1970"/>
    <lineage>
        <taxon>Bacteria</taxon>
        <taxon>Bacillati</taxon>
        <taxon>Actinomycetota</taxon>
        <taxon>Actinomycetes</taxon>
        <taxon>Kitasatosporales</taxon>
        <taxon>Streptomycetaceae</taxon>
        <taxon>Streptomyces</taxon>
    </lineage>
</organism>
<gene>
    <name evidence="1" type="ORF">HG542_20325</name>
</gene>
<dbReference type="Proteomes" id="UP000587462">
    <property type="component" value="Unassembled WGS sequence"/>
</dbReference>
<evidence type="ECO:0000313" key="1">
    <source>
        <dbReference type="EMBL" id="NVK80001.1"/>
    </source>
</evidence>
<proteinExistence type="predicted"/>
<dbReference type="AlphaFoldDB" id="A0A7Y7B6L9"/>
<keyword evidence="2" id="KW-1185">Reference proteome</keyword>
<reference evidence="1 2" key="1">
    <citation type="submission" date="2020-04" db="EMBL/GenBank/DDBJ databases">
        <title>Draft Genome Sequence of Streptomyces morookaense DSM 40503, an 8-azaguanine-producing strain.</title>
        <authorList>
            <person name="Qi J."/>
            <person name="Gao J.-M."/>
        </authorList>
    </citation>
    <scope>NUCLEOTIDE SEQUENCE [LARGE SCALE GENOMIC DNA]</scope>
    <source>
        <strain evidence="1 2">DSM 40503</strain>
    </source>
</reference>
<sequence length="65" mass="7032">MQNHSSTAQDSDSAARHARFGALPERIAYEDMVEVKSASPRDPERDAGDSGAGRLLACMAWDLVL</sequence>